<accession>A0A6C0HWJ6</accession>
<reference evidence="1" key="1">
    <citation type="journal article" date="2020" name="Nature">
        <title>Giant virus diversity and host interactions through global metagenomics.</title>
        <authorList>
            <person name="Schulz F."/>
            <person name="Roux S."/>
            <person name="Paez-Espino D."/>
            <person name="Jungbluth S."/>
            <person name="Walsh D.A."/>
            <person name="Denef V.J."/>
            <person name="McMahon K.D."/>
            <person name="Konstantinidis K.T."/>
            <person name="Eloe-Fadrosh E.A."/>
            <person name="Kyrpides N.C."/>
            <person name="Woyke T."/>
        </authorList>
    </citation>
    <scope>NUCLEOTIDE SEQUENCE</scope>
    <source>
        <strain evidence="1">GVMAG-M-3300023184-177</strain>
    </source>
</reference>
<dbReference type="AlphaFoldDB" id="A0A6C0HWJ6"/>
<dbReference type="EMBL" id="MN740018">
    <property type="protein sequence ID" value="QHT84516.1"/>
    <property type="molecule type" value="Genomic_DNA"/>
</dbReference>
<sequence>MAYLIKKHNELNDKYNQLKTITNIINNTPMPTDGMDEMDLDDLLLYREQINNNIKELEMVLYVIKRTKEYKEELFEKSINILYHPSRISRLLNNNLISFTDGSFDEL</sequence>
<evidence type="ECO:0000313" key="1">
    <source>
        <dbReference type="EMBL" id="QHT84516.1"/>
    </source>
</evidence>
<organism evidence="1">
    <name type="scientific">viral metagenome</name>
    <dbReference type="NCBI Taxonomy" id="1070528"/>
    <lineage>
        <taxon>unclassified sequences</taxon>
        <taxon>metagenomes</taxon>
        <taxon>organismal metagenomes</taxon>
    </lineage>
</organism>
<protein>
    <submittedName>
        <fullName evidence="1">Uncharacterized protein</fullName>
    </submittedName>
</protein>
<name>A0A6C0HWJ6_9ZZZZ</name>
<proteinExistence type="predicted"/>